<dbReference type="Proteomes" id="UP000036471">
    <property type="component" value="Unassembled WGS sequence"/>
</dbReference>
<evidence type="ECO:0000313" key="4">
    <source>
        <dbReference type="Proteomes" id="UP000663508"/>
    </source>
</evidence>
<protein>
    <submittedName>
        <fullName evidence="1">Uncharacterized protein</fullName>
    </submittedName>
</protein>
<dbReference type="Proteomes" id="UP000663508">
    <property type="component" value="Chromosome"/>
</dbReference>
<keyword evidence="3" id="KW-1185">Reference proteome</keyword>
<dbReference type="AlphaFoldDB" id="A0A0J6QZ79"/>
<dbReference type="KEGG" id="mind:mvi_25830"/>
<dbReference type="EMBL" id="AP024145">
    <property type="protein sequence ID" value="BCM84122.1"/>
    <property type="molecule type" value="Genomic_DNA"/>
</dbReference>
<evidence type="ECO:0000313" key="2">
    <source>
        <dbReference type="EMBL" id="KMO14264.1"/>
    </source>
</evidence>
<sequence>MAPDSSPAAERPTVAQACRGIARQLAVLDERRRRGLPTGRTEEALRVLRVELGLAYAREAIGVAELRHRMTGQAE</sequence>
<dbReference type="RefSeq" id="WP_048425902.1">
    <property type="nucleotide sequence ID" value="NZ_AP024145.1"/>
</dbReference>
<proteinExistence type="predicted"/>
<reference evidence="1" key="2">
    <citation type="submission" date="2020-11" db="EMBL/GenBank/DDBJ databases">
        <title>Complete genome sequence of a novel pathogenic Methylobacterium strain isolated from rice in Vietnam.</title>
        <authorList>
            <person name="Lai K."/>
            <person name="Okazaki S."/>
            <person name="Higashi K."/>
            <person name="Mori H."/>
            <person name="Toyoda A."/>
            <person name="Kurokawa K."/>
        </authorList>
    </citation>
    <scope>NUCLEOTIDE SEQUENCE</scope>
    <source>
        <strain evidence="1">VL1</strain>
    </source>
</reference>
<name>A0A0J6QZ79_9HYPH</name>
<reference evidence="2 3" key="1">
    <citation type="submission" date="2014-11" db="EMBL/GenBank/DDBJ databases">
        <title>Comparative genomics of Methylobacterium species.</title>
        <authorList>
            <person name="Chaudhry V."/>
            <person name="Patil P.B."/>
        </authorList>
    </citation>
    <scope>NUCLEOTIDE SEQUENCE [LARGE SCALE GENOMIC DNA]</scope>
    <source>
        <strain evidence="2 3">SE3.6</strain>
    </source>
</reference>
<organism evidence="1 4">
    <name type="scientific">Methylobacterium indicum</name>
    <dbReference type="NCBI Taxonomy" id="1775910"/>
    <lineage>
        <taxon>Bacteria</taxon>
        <taxon>Pseudomonadati</taxon>
        <taxon>Pseudomonadota</taxon>
        <taxon>Alphaproteobacteria</taxon>
        <taxon>Hyphomicrobiales</taxon>
        <taxon>Methylobacteriaceae</taxon>
        <taxon>Methylobacterium</taxon>
    </lineage>
</organism>
<gene>
    <name evidence="1" type="ORF">mvi_25830</name>
    <name evidence="2" type="ORF">QR79_25885</name>
</gene>
<evidence type="ECO:0000313" key="1">
    <source>
        <dbReference type="EMBL" id="BCM84122.1"/>
    </source>
</evidence>
<dbReference type="EMBL" id="JTHG01000294">
    <property type="protein sequence ID" value="KMO14264.1"/>
    <property type="molecule type" value="Genomic_DNA"/>
</dbReference>
<accession>A0A0J6QZ79</accession>
<evidence type="ECO:0000313" key="3">
    <source>
        <dbReference type="Proteomes" id="UP000036471"/>
    </source>
</evidence>